<reference evidence="12" key="1">
    <citation type="submission" date="2022-11" db="UniProtKB">
        <authorList>
            <consortium name="WormBaseParasite"/>
        </authorList>
    </citation>
    <scope>IDENTIFICATION</scope>
</reference>
<proteinExistence type="predicted"/>
<feature type="domain" description="Cadherin" evidence="10">
    <location>
        <begin position="79"/>
        <end position="198"/>
    </location>
</feature>
<dbReference type="SMART" id="SM00112">
    <property type="entry name" value="CA"/>
    <property type="match status" value="5"/>
</dbReference>
<dbReference type="PANTHER" id="PTHR24026">
    <property type="entry name" value="FAT ATYPICAL CADHERIN-RELATED"/>
    <property type="match status" value="1"/>
</dbReference>
<keyword evidence="5" id="KW-0130">Cell adhesion</keyword>
<evidence type="ECO:0000256" key="3">
    <source>
        <dbReference type="ARBA" id="ARBA00022737"/>
    </source>
</evidence>
<keyword evidence="7" id="KW-0472">Membrane</keyword>
<name>A0A915JC69_ROMCU</name>
<dbReference type="PRINTS" id="PR00205">
    <property type="entry name" value="CADHERIN"/>
</dbReference>
<dbReference type="PROSITE" id="PS50268">
    <property type="entry name" value="CADHERIN_2"/>
    <property type="match status" value="5"/>
</dbReference>
<dbReference type="Proteomes" id="UP000887565">
    <property type="component" value="Unplaced"/>
</dbReference>
<dbReference type="OMA" id="NGHIHAL"/>
<keyword evidence="6" id="KW-1133">Transmembrane helix</keyword>
<feature type="domain" description="Cadherin" evidence="10">
    <location>
        <begin position="533"/>
        <end position="643"/>
    </location>
</feature>
<dbReference type="FunFam" id="2.60.40.60:FF:000092">
    <property type="entry name" value="Protocadherin 8"/>
    <property type="match status" value="1"/>
</dbReference>
<dbReference type="PANTHER" id="PTHR24026:SF136">
    <property type="entry name" value="PROTOCADHERIN-23"/>
    <property type="match status" value="1"/>
</dbReference>
<feature type="domain" description="Cadherin" evidence="10">
    <location>
        <begin position="424"/>
        <end position="532"/>
    </location>
</feature>
<dbReference type="GO" id="GO:0005509">
    <property type="term" value="F:calcium ion binding"/>
    <property type="evidence" value="ECO:0007669"/>
    <property type="project" value="UniProtKB-UniRule"/>
</dbReference>
<evidence type="ECO:0000256" key="9">
    <source>
        <dbReference type="PROSITE-ProRule" id="PRU00043"/>
    </source>
</evidence>
<evidence type="ECO:0000313" key="12">
    <source>
        <dbReference type="WBParaSite" id="nRc.2.0.1.t24074-RA"/>
    </source>
</evidence>
<evidence type="ECO:0000256" key="6">
    <source>
        <dbReference type="ARBA" id="ARBA00022989"/>
    </source>
</evidence>
<feature type="domain" description="Cadherin" evidence="10">
    <location>
        <begin position="199"/>
        <end position="302"/>
    </location>
</feature>
<organism evidence="11 12">
    <name type="scientific">Romanomermis culicivorax</name>
    <name type="common">Nematode worm</name>
    <dbReference type="NCBI Taxonomy" id="13658"/>
    <lineage>
        <taxon>Eukaryota</taxon>
        <taxon>Metazoa</taxon>
        <taxon>Ecdysozoa</taxon>
        <taxon>Nematoda</taxon>
        <taxon>Enoplea</taxon>
        <taxon>Dorylaimia</taxon>
        <taxon>Mermithida</taxon>
        <taxon>Mermithoidea</taxon>
        <taxon>Mermithidae</taxon>
        <taxon>Romanomermis</taxon>
    </lineage>
</organism>
<feature type="domain" description="Cadherin" evidence="10">
    <location>
        <begin position="304"/>
        <end position="420"/>
    </location>
</feature>
<dbReference type="WBParaSite" id="nRc.2.0.1.t24074-RA">
    <property type="protein sequence ID" value="nRc.2.0.1.t24074-RA"/>
    <property type="gene ID" value="nRc.2.0.1.g24074"/>
</dbReference>
<evidence type="ECO:0000313" key="11">
    <source>
        <dbReference type="Proteomes" id="UP000887565"/>
    </source>
</evidence>
<dbReference type="GO" id="GO:0007156">
    <property type="term" value="P:homophilic cell adhesion via plasma membrane adhesion molecules"/>
    <property type="evidence" value="ECO:0007669"/>
    <property type="project" value="InterPro"/>
</dbReference>
<evidence type="ECO:0000256" key="5">
    <source>
        <dbReference type="ARBA" id="ARBA00022889"/>
    </source>
</evidence>
<evidence type="ECO:0000256" key="7">
    <source>
        <dbReference type="ARBA" id="ARBA00023136"/>
    </source>
</evidence>
<evidence type="ECO:0000256" key="4">
    <source>
        <dbReference type="ARBA" id="ARBA00022837"/>
    </source>
</evidence>
<dbReference type="CDD" id="cd11304">
    <property type="entry name" value="Cadherin_repeat"/>
    <property type="match status" value="6"/>
</dbReference>
<keyword evidence="2" id="KW-0812">Transmembrane</keyword>
<dbReference type="PROSITE" id="PS00232">
    <property type="entry name" value="CADHERIN_1"/>
    <property type="match status" value="2"/>
</dbReference>
<dbReference type="InterPro" id="IPR002126">
    <property type="entry name" value="Cadherin-like_dom"/>
</dbReference>
<comment type="subcellular location">
    <subcellularLocation>
        <location evidence="1">Membrane</location>
    </subcellularLocation>
</comment>
<keyword evidence="3" id="KW-0677">Repeat</keyword>
<keyword evidence="8" id="KW-0325">Glycoprotein</keyword>
<dbReference type="SUPFAM" id="SSF49313">
    <property type="entry name" value="Cadherin-like"/>
    <property type="match status" value="5"/>
</dbReference>
<protein>
    <submittedName>
        <fullName evidence="12">Cadherin domain-containing protein</fullName>
    </submittedName>
</protein>
<dbReference type="InterPro" id="IPR020894">
    <property type="entry name" value="Cadherin_CS"/>
</dbReference>
<keyword evidence="11" id="KW-1185">Reference proteome</keyword>
<dbReference type="Gene3D" id="2.60.40.60">
    <property type="entry name" value="Cadherins"/>
    <property type="match status" value="5"/>
</dbReference>
<keyword evidence="4 9" id="KW-0106">Calcium</keyword>
<accession>A0A915JC69</accession>
<dbReference type="Pfam" id="PF00028">
    <property type="entry name" value="Cadherin"/>
    <property type="match status" value="3"/>
</dbReference>
<evidence type="ECO:0000256" key="8">
    <source>
        <dbReference type="ARBA" id="ARBA00023180"/>
    </source>
</evidence>
<dbReference type="InterPro" id="IPR015919">
    <property type="entry name" value="Cadherin-like_sf"/>
</dbReference>
<evidence type="ECO:0000256" key="1">
    <source>
        <dbReference type="ARBA" id="ARBA00004370"/>
    </source>
</evidence>
<dbReference type="AlphaFoldDB" id="A0A915JC69"/>
<dbReference type="FunFam" id="2.60.40.60:FF:000116">
    <property type="entry name" value="Dachsous cadherin-related 2"/>
    <property type="match status" value="1"/>
</dbReference>
<dbReference type="GO" id="GO:0005886">
    <property type="term" value="C:plasma membrane"/>
    <property type="evidence" value="ECO:0007669"/>
    <property type="project" value="InterPro"/>
</dbReference>
<evidence type="ECO:0000259" key="10">
    <source>
        <dbReference type="PROSITE" id="PS50268"/>
    </source>
</evidence>
<sequence>MRQNVYAAHSPFFNSKASDSFTIDSKTGRVKTARTNYEPSRTYLVYVQAHDRTWQNSTSRVSDVAKLDIKVGQRPPQFFQESYKASVVEDLPVAASVAQVKAMSFINNPDNPIRFSLFEENPNNNFENNHAIAKNTRSQAFSMNEETGVVHLAKNLDFDDPRESKSYKLTVVANEGGLKSTVPLEITVRDVNDNDPYFTQPLYTATINEDHPIGQKILRIVAKDKDGGRNADITYHLDNGNFTVDKRGYVSPKVRLDADQKQLGVFIYRFLATATDNGDPPRSATSQVQIKTLNVNDEAPFFVPTSLYTDYVAEDAQGNTPILYVQAQDPDRDQVKYAFLNERNEQVASIRHFEIDRDTGLIKLREGIEPIHLREQDSYEMKVIAIDDSTCCLPKKNIVHSSVAKVKIGVKDINNNKPVFHDCDKYSKIARVPEGKHQHLLIIRVEATDNDSGQNGDIVYSLYYPGGDNRRPFTINATTGEIWASPFVEFDREERAFEDVTVKATDKGSRPLIGFCHFTVTVDDENDNSPEFNRAAYEGSVSRSTPIGQSIVTVFADDRDGPNNSQITYSLKADPNEPDHEQDATYFRINDKGGEIVLTNVVPAQRQKMVFLVVATDNGQNPRNSQAKVTIDVAEAAKHYPVWLSHPKCPSEVTVDEDVQINHVFFECYSISGTAESNPISYSMRNGQKPNANSNGDFREFQTKKNGKDYVIIRNLKPLDHEKINKYELTISAKVGV</sequence>
<dbReference type="FunFam" id="2.60.40.60:FF:000015">
    <property type="entry name" value="FAT atypical cadherin 1"/>
    <property type="match status" value="1"/>
</dbReference>
<evidence type="ECO:0000256" key="2">
    <source>
        <dbReference type="ARBA" id="ARBA00022692"/>
    </source>
</evidence>